<dbReference type="EMBL" id="GBXM01096790">
    <property type="protein sequence ID" value="JAH11787.1"/>
    <property type="molecule type" value="Transcribed_RNA"/>
</dbReference>
<organism evidence="1">
    <name type="scientific">Anguilla anguilla</name>
    <name type="common">European freshwater eel</name>
    <name type="synonym">Muraena anguilla</name>
    <dbReference type="NCBI Taxonomy" id="7936"/>
    <lineage>
        <taxon>Eukaryota</taxon>
        <taxon>Metazoa</taxon>
        <taxon>Chordata</taxon>
        <taxon>Craniata</taxon>
        <taxon>Vertebrata</taxon>
        <taxon>Euteleostomi</taxon>
        <taxon>Actinopterygii</taxon>
        <taxon>Neopterygii</taxon>
        <taxon>Teleostei</taxon>
        <taxon>Anguilliformes</taxon>
        <taxon>Anguillidae</taxon>
        <taxon>Anguilla</taxon>
    </lineage>
</organism>
<sequence>MVACPSCGSLSAKNTCSHVHLLQVWGCLTEAPDPNHSWISWTGPALLCDWVSFARHFVVAA</sequence>
<accession>A0A0E9Q5L3</accession>
<reference evidence="1" key="1">
    <citation type="submission" date="2014-11" db="EMBL/GenBank/DDBJ databases">
        <authorList>
            <person name="Amaro Gonzalez C."/>
        </authorList>
    </citation>
    <scope>NUCLEOTIDE SEQUENCE</scope>
</reference>
<reference evidence="1" key="2">
    <citation type="journal article" date="2015" name="Fish Shellfish Immunol.">
        <title>Early steps in the European eel (Anguilla anguilla)-Vibrio vulnificus interaction in the gills: Role of the RtxA13 toxin.</title>
        <authorList>
            <person name="Callol A."/>
            <person name="Pajuelo D."/>
            <person name="Ebbesson L."/>
            <person name="Teles M."/>
            <person name="MacKenzie S."/>
            <person name="Amaro C."/>
        </authorList>
    </citation>
    <scope>NUCLEOTIDE SEQUENCE</scope>
</reference>
<name>A0A0E9Q5L3_ANGAN</name>
<evidence type="ECO:0000313" key="1">
    <source>
        <dbReference type="EMBL" id="JAH11787.1"/>
    </source>
</evidence>
<protein>
    <submittedName>
        <fullName evidence="1">Uncharacterized protein</fullName>
    </submittedName>
</protein>
<proteinExistence type="predicted"/>
<dbReference type="AlphaFoldDB" id="A0A0E9Q5L3"/>